<evidence type="ECO:0000313" key="2">
    <source>
        <dbReference type="Proteomes" id="UP000616151"/>
    </source>
</evidence>
<comment type="caution">
    <text evidence="1">The sequence shown here is derived from an EMBL/GenBank/DDBJ whole genome shotgun (WGS) entry which is preliminary data.</text>
</comment>
<evidence type="ECO:0000313" key="1">
    <source>
        <dbReference type="EMBL" id="MBK1865376.1"/>
    </source>
</evidence>
<sequence>MLIAKCPVRDVLDRIGDKWSVLILKNLEEGPRRFGVLKRMIGDISQRMLTQTLRDLQRDGLIQRTVYPTVPPSVDYRLTKLGQSLMDPLEYLVQWSDRNHQKVRKARQSFDRTPPGAPA</sequence>
<reference evidence="1" key="1">
    <citation type="submission" date="2021-01" db="EMBL/GenBank/DDBJ databases">
        <authorList>
            <person name="Sun Q."/>
        </authorList>
    </citation>
    <scope>NUCLEOTIDE SEQUENCE</scope>
    <source>
        <strain evidence="1">YIM B02566</strain>
    </source>
</reference>
<protein>
    <submittedName>
        <fullName evidence="1">Helix-turn-helix transcriptional regulator</fullName>
    </submittedName>
</protein>
<organism evidence="1 2">
    <name type="scientific">Taklimakanibacter albus</name>
    <dbReference type="NCBI Taxonomy" id="2800327"/>
    <lineage>
        <taxon>Bacteria</taxon>
        <taxon>Pseudomonadati</taxon>
        <taxon>Pseudomonadota</taxon>
        <taxon>Alphaproteobacteria</taxon>
        <taxon>Hyphomicrobiales</taxon>
        <taxon>Aestuariivirgaceae</taxon>
        <taxon>Taklimakanibacter</taxon>
    </lineage>
</organism>
<dbReference type="Proteomes" id="UP000616151">
    <property type="component" value="Unassembled WGS sequence"/>
</dbReference>
<gene>
    <name evidence="1" type="ORF">JHL16_03350</name>
</gene>
<dbReference type="EMBL" id="JAENHL010000004">
    <property type="protein sequence ID" value="MBK1865376.1"/>
    <property type="molecule type" value="Genomic_DNA"/>
</dbReference>
<name>A0ACC5QYA1_9HYPH</name>
<proteinExistence type="predicted"/>
<keyword evidence="2" id="KW-1185">Reference proteome</keyword>
<accession>A0ACC5QYA1</accession>